<dbReference type="RefSeq" id="WP_073451203.1">
    <property type="nucleotide sequence ID" value="NZ_BDIO01000003.1"/>
</dbReference>
<proteinExistence type="predicted"/>
<dbReference type="Proteomes" id="UP000184390">
    <property type="component" value="Unassembled WGS sequence"/>
</dbReference>
<dbReference type="InterPro" id="IPR058652">
    <property type="entry name" value="VapC50_C"/>
</dbReference>
<reference evidence="2 3" key="1">
    <citation type="submission" date="2016-11" db="EMBL/GenBank/DDBJ databases">
        <authorList>
            <person name="Varghese N."/>
            <person name="Submissions S."/>
        </authorList>
    </citation>
    <scope>NUCLEOTIDE SEQUENCE [LARGE SCALE GENOMIC DNA]</scope>
    <source>
        <strain evidence="2 3">PA</strain>
    </source>
</reference>
<name>A0ABY1I0A5_9ACTO</name>
<evidence type="ECO:0000313" key="2">
    <source>
        <dbReference type="EMBL" id="SHI33639.1"/>
    </source>
</evidence>
<gene>
    <name evidence="2" type="ORF">SAMN05216246_101273</name>
</gene>
<sequence>MTFSALLDTCVLVPSVPRDLFSQYPGNFLFLMDLWGLDQDRIFNAIDTIRARSGRRGPRWTHANILGQLEREQLPTFVATAKAALK</sequence>
<accession>A0ABY1I0A5</accession>
<organism evidence="2 3">
    <name type="scientific">Actinomyces denticolens</name>
    <dbReference type="NCBI Taxonomy" id="52767"/>
    <lineage>
        <taxon>Bacteria</taxon>
        <taxon>Bacillati</taxon>
        <taxon>Actinomycetota</taxon>
        <taxon>Actinomycetes</taxon>
        <taxon>Actinomycetales</taxon>
        <taxon>Actinomycetaceae</taxon>
        <taxon>Actinomyces</taxon>
    </lineage>
</organism>
<feature type="domain" description="VapC50 C-terminal" evidence="1">
    <location>
        <begin position="30"/>
        <end position="81"/>
    </location>
</feature>
<dbReference type="Pfam" id="PF26343">
    <property type="entry name" value="VapC50_C"/>
    <property type="match status" value="1"/>
</dbReference>
<dbReference type="EMBL" id="FQYL01000001">
    <property type="protein sequence ID" value="SHI33639.1"/>
    <property type="molecule type" value="Genomic_DNA"/>
</dbReference>
<evidence type="ECO:0000259" key="1">
    <source>
        <dbReference type="Pfam" id="PF26343"/>
    </source>
</evidence>
<comment type="caution">
    <text evidence="2">The sequence shown here is derived from an EMBL/GenBank/DDBJ whole genome shotgun (WGS) entry which is preliminary data.</text>
</comment>
<evidence type="ECO:0000313" key="3">
    <source>
        <dbReference type="Proteomes" id="UP000184390"/>
    </source>
</evidence>
<keyword evidence="3" id="KW-1185">Reference proteome</keyword>
<protein>
    <recommendedName>
        <fullName evidence="1">VapC50 C-terminal domain-containing protein</fullName>
    </recommendedName>
</protein>